<comment type="caution">
    <text evidence="9">The sequence shown here is derived from an EMBL/GenBank/DDBJ whole genome shotgun (WGS) entry which is preliminary data.</text>
</comment>
<feature type="binding site" evidence="7">
    <location>
        <position position="93"/>
    </location>
    <ligand>
        <name>phosphoenolpyruvate</name>
        <dbReference type="ChEBI" id="CHEBI:58702"/>
    </ligand>
</feature>
<dbReference type="InterPro" id="IPR023193">
    <property type="entry name" value="EPSP_synthase_CS"/>
</dbReference>
<reference evidence="9 10" key="1">
    <citation type="submission" date="2018-05" db="EMBL/GenBank/DDBJ databases">
        <title>Genomic Encyclopedia of Type Strains, Phase IV (KMG-IV): sequencing the most valuable type-strain genomes for metagenomic binning, comparative biology and taxonomic classification.</title>
        <authorList>
            <person name="Goeker M."/>
        </authorList>
    </citation>
    <scope>NUCLEOTIDE SEQUENCE [LARGE SCALE GENOMIC DNA]</scope>
    <source>
        <strain evidence="9 10">DSM 28579</strain>
    </source>
</reference>
<keyword evidence="5 7" id="KW-0057">Aromatic amino acid biosynthesis</keyword>
<feature type="binding site" evidence="7">
    <location>
        <position position="140"/>
    </location>
    <ligand>
        <name>3-phosphoshikimate</name>
        <dbReference type="ChEBI" id="CHEBI:145989"/>
    </ligand>
</feature>
<feature type="binding site" evidence="7">
    <location>
        <position position="360"/>
    </location>
    <ligand>
        <name>phosphoenolpyruvate</name>
        <dbReference type="ChEBI" id="CHEBI:58702"/>
    </ligand>
</feature>
<dbReference type="EMBL" id="QENZ01000005">
    <property type="protein sequence ID" value="PVX49923.1"/>
    <property type="molecule type" value="Genomic_DNA"/>
</dbReference>
<dbReference type="CDD" id="cd01556">
    <property type="entry name" value="EPSP_synthase"/>
    <property type="match status" value="1"/>
</dbReference>
<comment type="catalytic activity">
    <reaction evidence="6">
        <text>3-phosphoshikimate + phosphoenolpyruvate = 5-O-(1-carboxyvinyl)-3-phosphoshikimate + phosphate</text>
        <dbReference type="Rhea" id="RHEA:21256"/>
        <dbReference type="ChEBI" id="CHEBI:43474"/>
        <dbReference type="ChEBI" id="CHEBI:57701"/>
        <dbReference type="ChEBI" id="CHEBI:58702"/>
        <dbReference type="ChEBI" id="CHEBI:145989"/>
        <dbReference type="EC" id="2.5.1.19"/>
    </reaction>
    <physiologicalReaction direction="left-to-right" evidence="6">
        <dbReference type="Rhea" id="RHEA:21257"/>
    </physiologicalReaction>
</comment>
<keyword evidence="7" id="KW-0963">Cytoplasm</keyword>
<feature type="binding site" evidence="7">
    <location>
        <position position="167"/>
    </location>
    <ligand>
        <name>3-phosphoshikimate</name>
        <dbReference type="ChEBI" id="CHEBI:145989"/>
    </ligand>
</feature>
<feature type="binding site" evidence="7">
    <location>
        <position position="141"/>
    </location>
    <ligand>
        <name>phosphoenolpyruvate</name>
        <dbReference type="ChEBI" id="CHEBI:58702"/>
    </ligand>
</feature>
<feature type="binding site" evidence="7">
    <location>
        <position position="310"/>
    </location>
    <ligand>
        <name>3-phosphoshikimate</name>
        <dbReference type="ChEBI" id="CHEBI:145989"/>
    </ligand>
</feature>
<feature type="binding site" evidence="7">
    <location>
        <position position="17"/>
    </location>
    <ligand>
        <name>3-phosphoshikimate</name>
        <dbReference type="ChEBI" id="CHEBI:145989"/>
    </ligand>
</feature>
<dbReference type="PANTHER" id="PTHR21090">
    <property type="entry name" value="AROM/DEHYDROQUINATE SYNTHASE"/>
    <property type="match status" value="1"/>
</dbReference>
<proteinExistence type="inferred from homology"/>
<evidence type="ECO:0000313" key="9">
    <source>
        <dbReference type="EMBL" id="PVX49923.1"/>
    </source>
</evidence>
<dbReference type="GO" id="GO:0003866">
    <property type="term" value="F:3-phosphoshikimate 1-carboxyvinyltransferase activity"/>
    <property type="evidence" value="ECO:0007669"/>
    <property type="project" value="UniProtKB-UniRule"/>
</dbReference>
<comment type="caution">
    <text evidence="7">Lacks conserved residue(s) required for the propagation of feature annotation.</text>
</comment>
<evidence type="ECO:0000256" key="3">
    <source>
        <dbReference type="ARBA" id="ARBA00022605"/>
    </source>
</evidence>
<feature type="binding site" evidence="7">
    <location>
        <position position="22"/>
    </location>
    <ligand>
        <name>3-phosphoshikimate</name>
        <dbReference type="ChEBI" id="CHEBI:145989"/>
    </ligand>
</feature>
<comment type="pathway">
    <text evidence="1 7">Metabolic intermediate biosynthesis; chorismate biosynthesis; chorismate from D-erythrose 4-phosphate and phosphoenolpyruvate: step 6/7.</text>
</comment>
<dbReference type="PANTHER" id="PTHR21090:SF5">
    <property type="entry name" value="PENTAFUNCTIONAL AROM POLYPEPTIDE"/>
    <property type="match status" value="1"/>
</dbReference>
<dbReference type="InterPro" id="IPR006264">
    <property type="entry name" value="EPSP_synthase"/>
</dbReference>
<keyword evidence="10" id="KW-1185">Reference proteome</keyword>
<dbReference type="GO" id="GO:0005737">
    <property type="term" value="C:cytoplasm"/>
    <property type="evidence" value="ECO:0007669"/>
    <property type="project" value="UniProtKB-SubCell"/>
</dbReference>
<dbReference type="EC" id="2.5.1.19" evidence="7"/>
<feature type="binding site" evidence="7">
    <location>
        <position position="17"/>
    </location>
    <ligand>
        <name>phosphoenolpyruvate</name>
        <dbReference type="ChEBI" id="CHEBI:58702"/>
    </ligand>
</feature>
<evidence type="ECO:0000256" key="7">
    <source>
        <dbReference type="HAMAP-Rule" id="MF_00210"/>
    </source>
</evidence>
<dbReference type="HAMAP" id="MF_00210">
    <property type="entry name" value="EPSP_synth"/>
    <property type="match status" value="1"/>
</dbReference>
<evidence type="ECO:0000256" key="1">
    <source>
        <dbReference type="ARBA" id="ARBA00004811"/>
    </source>
</evidence>
<comment type="function">
    <text evidence="7">Catalyzes the transfer of the enolpyruvyl moiety of phosphoenolpyruvate (PEP) to the 5-hydroxyl of shikimate-3-phosphate (S3P) to produce enolpyruvyl shikimate-3-phosphate and inorganic phosphate.</text>
</comment>
<comment type="similarity">
    <text evidence="2 7">Belongs to the EPSP synthase family.</text>
</comment>
<feature type="binding site" evidence="7">
    <location>
        <position position="18"/>
    </location>
    <ligand>
        <name>3-phosphoshikimate</name>
        <dbReference type="ChEBI" id="CHEBI:145989"/>
    </ligand>
</feature>
<evidence type="ECO:0000256" key="2">
    <source>
        <dbReference type="ARBA" id="ARBA00009948"/>
    </source>
</evidence>
<dbReference type="UniPathway" id="UPA00053">
    <property type="reaction ID" value="UER00089"/>
</dbReference>
<organism evidence="9 10">
    <name type="scientific">Balneicella halophila</name>
    <dbReference type="NCBI Taxonomy" id="1537566"/>
    <lineage>
        <taxon>Bacteria</taxon>
        <taxon>Pseudomonadati</taxon>
        <taxon>Bacteroidota</taxon>
        <taxon>Bacteroidia</taxon>
        <taxon>Bacteroidales</taxon>
        <taxon>Balneicellaceae</taxon>
        <taxon>Balneicella</taxon>
    </lineage>
</organism>
<feature type="active site" description="Proton acceptor" evidence="7">
    <location>
        <position position="283"/>
    </location>
</feature>
<dbReference type="InterPro" id="IPR036968">
    <property type="entry name" value="Enolpyruvate_Tfrase_sf"/>
</dbReference>
<dbReference type="PROSITE" id="PS00885">
    <property type="entry name" value="EPSP_SYNTHASE_2"/>
    <property type="match status" value="1"/>
</dbReference>
<dbReference type="SUPFAM" id="SSF55205">
    <property type="entry name" value="EPT/RTPC-like"/>
    <property type="match status" value="1"/>
</dbReference>
<dbReference type="Gene3D" id="3.65.10.10">
    <property type="entry name" value="Enolpyruvate transferase domain"/>
    <property type="match status" value="2"/>
</dbReference>
<keyword evidence="3 7" id="KW-0028">Amino-acid biosynthesis</keyword>
<evidence type="ECO:0000259" key="8">
    <source>
        <dbReference type="Pfam" id="PF00275"/>
    </source>
</evidence>
<dbReference type="GO" id="GO:0009073">
    <property type="term" value="P:aromatic amino acid family biosynthetic process"/>
    <property type="evidence" value="ECO:0007669"/>
    <property type="project" value="UniProtKB-KW"/>
</dbReference>
<sequence>MKLSKNVAGSVKLPASKSISNRVLLIRALSYSFLPIHNLSEAEDTLLLDKALNSNTNRFYTGDGGTTFRFITAFLSKIVGEWYIDCSERMKERPVKVLVDALNELGAQITYTEKEGYPPLHILGSNLNKSKLSIDGSISSQYITALLLIAPSLVNGLELKIKGNIASRPYMEMTLKLMEEFGVKTSFVDNKISIAPQDYQFKPFTVEADWSGASYFYELLSLSEKGELFLVGLTRNSLQGDAQQVELWKQLGIQTSYEETGVRLTKVPRTIEKLHFDFSDMPDLVQTFAVVCCFKNIPFQFTGVETLKIKETNRIKALIQELKKFGYLLTEQKEGTLSWYGKRKGIDEKMVSIKTYGDHRMAMAFAPVAIIHSIEIKNPEVVKKSFPDFWQELRKFDCNQ</sequence>
<dbReference type="PIRSF" id="PIRSF000505">
    <property type="entry name" value="EPSPS"/>
    <property type="match status" value="1"/>
</dbReference>
<keyword evidence="4 7" id="KW-0808">Transferase</keyword>
<accession>A0A7L4UPD4</accession>
<comment type="subunit">
    <text evidence="7">Monomer.</text>
</comment>
<dbReference type="GO" id="GO:0009423">
    <property type="term" value="P:chorismate biosynthetic process"/>
    <property type="evidence" value="ECO:0007669"/>
    <property type="project" value="UniProtKB-UniRule"/>
</dbReference>
<evidence type="ECO:0000256" key="5">
    <source>
        <dbReference type="ARBA" id="ARBA00023141"/>
    </source>
</evidence>
<feature type="binding site" evidence="7">
    <location>
        <position position="139"/>
    </location>
    <ligand>
        <name>3-phosphoshikimate</name>
        <dbReference type="ChEBI" id="CHEBI:145989"/>
    </ligand>
</feature>
<dbReference type="AlphaFoldDB" id="A0A7L4UPD4"/>
<dbReference type="GO" id="GO:0008652">
    <property type="term" value="P:amino acid biosynthetic process"/>
    <property type="evidence" value="ECO:0007669"/>
    <property type="project" value="UniProtKB-KW"/>
</dbReference>
<protein>
    <recommendedName>
        <fullName evidence="7">3-phosphoshikimate 1-carboxyvinyltransferase</fullName>
        <ecNumber evidence="7">2.5.1.19</ecNumber>
    </recommendedName>
    <alternativeName>
        <fullName evidence="7">5-enolpyruvylshikimate-3-phosphate synthase</fullName>
        <shortName evidence="7">EPSP synthase</shortName>
        <shortName evidence="7">EPSPS</shortName>
    </alternativeName>
</protein>
<comment type="subcellular location">
    <subcellularLocation>
        <location evidence="7">Cytoplasm</location>
    </subcellularLocation>
</comment>
<feature type="binding site" evidence="7">
    <location>
        <position position="141"/>
    </location>
    <ligand>
        <name>3-phosphoshikimate</name>
        <dbReference type="ChEBI" id="CHEBI:145989"/>
    </ligand>
</feature>
<dbReference type="Pfam" id="PF00275">
    <property type="entry name" value="EPSP_synthase"/>
    <property type="match status" value="1"/>
</dbReference>
<evidence type="ECO:0000256" key="4">
    <source>
        <dbReference type="ARBA" id="ARBA00022679"/>
    </source>
</evidence>
<evidence type="ECO:0000313" key="10">
    <source>
        <dbReference type="Proteomes" id="UP000251835"/>
    </source>
</evidence>
<feature type="binding site" evidence="7">
    <location>
        <position position="65"/>
    </location>
    <ligand>
        <name>phosphoenolpyruvate</name>
        <dbReference type="ChEBI" id="CHEBI:58702"/>
    </ligand>
</feature>
<feature type="domain" description="Enolpyruvate transferase" evidence="8">
    <location>
        <begin position="54"/>
        <end position="393"/>
    </location>
</feature>
<dbReference type="Proteomes" id="UP000251835">
    <property type="component" value="Unassembled WGS sequence"/>
</dbReference>
<gene>
    <name evidence="7" type="primary">aroA</name>
    <name evidence="9" type="ORF">C7377_1562</name>
</gene>
<feature type="binding site" evidence="7">
    <location>
        <position position="384"/>
    </location>
    <ligand>
        <name>phosphoenolpyruvate</name>
        <dbReference type="ChEBI" id="CHEBI:58702"/>
    </ligand>
</feature>
<feature type="binding site" evidence="7">
    <location>
        <position position="314"/>
    </location>
    <ligand>
        <name>phosphoenolpyruvate</name>
        <dbReference type="ChEBI" id="CHEBI:58702"/>
    </ligand>
</feature>
<dbReference type="InterPro" id="IPR013792">
    <property type="entry name" value="RNA3'P_cycl/enolpyr_Trfase_a/b"/>
</dbReference>
<dbReference type="InterPro" id="IPR001986">
    <property type="entry name" value="Enolpyruvate_Tfrase_dom"/>
</dbReference>
<feature type="binding site" evidence="7">
    <location>
        <position position="283"/>
    </location>
    <ligand>
        <name>3-phosphoshikimate</name>
        <dbReference type="ChEBI" id="CHEBI:145989"/>
    </ligand>
</feature>
<name>A0A7L4UPD4_BALHA</name>
<evidence type="ECO:0000256" key="6">
    <source>
        <dbReference type="ARBA" id="ARBA00044633"/>
    </source>
</evidence>